<dbReference type="GO" id="GO:0006313">
    <property type="term" value="P:DNA transposition"/>
    <property type="evidence" value="ECO:0007669"/>
    <property type="project" value="InterPro"/>
</dbReference>
<evidence type="ECO:0000259" key="1">
    <source>
        <dbReference type="SMART" id="SM01321"/>
    </source>
</evidence>
<dbReference type="GO" id="GO:0004803">
    <property type="term" value="F:transposase activity"/>
    <property type="evidence" value="ECO:0007669"/>
    <property type="project" value="InterPro"/>
</dbReference>
<dbReference type="EMBL" id="BMGK01000002">
    <property type="protein sequence ID" value="GGD85633.1"/>
    <property type="molecule type" value="Genomic_DNA"/>
</dbReference>
<dbReference type="GO" id="GO:0043565">
    <property type="term" value="F:sequence-specific DNA binding"/>
    <property type="evidence" value="ECO:0007669"/>
    <property type="project" value="TreeGrafter"/>
</dbReference>
<organism evidence="2 3">
    <name type="scientific">Planktosalinus lacus</name>
    <dbReference type="NCBI Taxonomy" id="1526573"/>
    <lineage>
        <taxon>Bacteria</taxon>
        <taxon>Pseudomonadati</taxon>
        <taxon>Bacteroidota</taxon>
        <taxon>Flavobacteriia</taxon>
        <taxon>Flavobacteriales</taxon>
        <taxon>Flavobacteriaceae</taxon>
        <taxon>Planktosalinus</taxon>
    </lineage>
</organism>
<comment type="caution">
    <text evidence="2">The sequence shown here is derived from an EMBL/GenBank/DDBJ whole genome shotgun (WGS) entry which is preliminary data.</text>
</comment>
<name>A0A8J2V8V6_9FLAO</name>
<gene>
    <name evidence="2" type="ORF">GCM10011312_07130</name>
</gene>
<dbReference type="RefSeq" id="WP_188439549.1">
    <property type="nucleotide sequence ID" value="NZ_BMGK01000002.1"/>
</dbReference>
<proteinExistence type="predicted"/>
<dbReference type="AlphaFoldDB" id="A0A8J2V8V6"/>
<evidence type="ECO:0000313" key="3">
    <source>
        <dbReference type="Proteomes" id="UP000652231"/>
    </source>
</evidence>
<sequence>MNKKHKGKYRPDTTRAKWWDYGNNGAYFVTINAYKRKHYFGVIKKGEMILSEIGNIAKNCWLEIPEHFPYVDLGAFVVMPDHVHGVIIINKPRHEKDDYLISRPSVKAQDFAPHFAPPNNTFGPQSKNLASIVRGLKVGVTKNARKIDPNFAWQSRYHDHIIKNEIEHNHIESYIINNPKNWEA</sequence>
<protein>
    <recommendedName>
        <fullName evidence="1">Transposase IS200-like domain-containing protein</fullName>
    </recommendedName>
</protein>
<keyword evidence="3" id="KW-1185">Reference proteome</keyword>
<dbReference type="SUPFAM" id="SSF143422">
    <property type="entry name" value="Transposase IS200-like"/>
    <property type="match status" value="1"/>
</dbReference>
<dbReference type="PANTHER" id="PTHR36966:SF1">
    <property type="entry name" value="REP-ASSOCIATED TYROSINE TRANSPOSASE"/>
    <property type="match status" value="1"/>
</dbReference>
<reference evidence="2" key="1">
    <citation type="journal article" date="2014" name="Int. J. Syst. Evol. Microbiol.">
        <title>Complete genome sequence of Corynebacterium casei LMG S-19264T (=DSM 44701T), isolated from a smear-ripened cheese.</title>
        <authorList>
            <consortium name="US DOE Joint Genome Institute (JGI-PGF)"/>
            <person name="Walter F."/>
            <person name="Albersmeier A."/>
            <person name="Kalinowski J."/>
            <person name="Ruckert C."/>
        </authorList>
    </citation>
    <scope>NUCLEOTIDE SEQUENCE</scope>
    <source>
        <strain evidence="2">CGMCC 1.12924</strain>
    </source>
</reference>
<dbReference type="InterPro" id="IPR036515">
    <property type="entry name" value="Transposase_17_sf"/>
</dbReference>
<dbReference type="PANTHER" id="PTHR36966">
    <property type="entry name" value="REP-ASSOCIATED TYROSINE TRANSPOSASE"/>
    <property type="match status" value="1"/>
</dbReference>
<accession>A0A8J2V8V6</accession>
<dbReference type="SMART" id="SM01321">
    <property type="entry name" value="Y1_Tnp"/>
    <property type="match status" value="1"/>
</dbReference>
<evidence type="ECO:0000313" key="2">
    <source>
        <dbReference type="EMBL" id="GGD85633.1"/>
    </source>
</evidence>
<dbReference type="InterPro" id="IPR052715">
    <property type="entry name" value="RAYT_transposase"/>
</dbReference>
<dbReference type="Proteomes" id="UP000652231">
    <property type="component" value="Unassembled WGS sequence"/>
</dbReference>
<reference evidence="2" key="2">
    <citation type="submission" date="2020-09" db="EMBL/GenBank/DDBJ databases">
        <authorList>
            <person name="Sun Q."/>
            <person name="Zhou Y."/>
        </authorList>
    </citation>
    <scope>NUCLEOTIDE SEQUENCE</scope>
    <source>
        <strain evidence="2">CGMCC 1.12924</strain>
    </source>
</reference>
<feature type="domain" description="Transposase IS200-like" evidence="1">
    <location>
        <begin position="22"/>
        <end position="178"/>
    </location>
</feature>
<dbReference type="Gene3D" id="3.30.70.1290">
    <property type="entry name" value="Transposase IS200-like"/>
    <property type="match status" value="1"/>
</dbReference>
<dbReference type="InterPro" id="IPR002686">
    <property type="entry name" value="Transposase_17"/>
</dbReference>